<dbReference type="AlphaFoldDB" id="A0A9W5X3S9"/>
<proteinExistence type="predicted"/>
<dbReference type="Pfam" id="PF13797">
    <property type="entry name" value="Post_transc_reg"/>
    <property type="match status" value="1"/>
</dbReference>
<dbReference type="Proteomes" id="UP000621492">
    <property type="component" value="Unassembled WGS sequence"/>
</dbReference>
<sequence length="102" mass="11664">METLRNVEEWKPMMKPALDSKTSEFKLLGYAQATNDDIWNCLVQKVWKGNPSKRLYEVAQDIFHLAANMYMSYLTLHAYQDDDLMASIAALTGGSEAERTDQ</sequence>
<reference evidence="1" key="2">
    <citation type="submission" date="2020-09" db="EMBL/GenBank/DDBJ databases">
        <authorList>
            <person name="Sun Q."/>
            <person name="Zhou Y."/>
        </authorList>
    </citation>
    <scope>NUCLEOTIDE SEQUENCE</scope>
    <source>
        <strain evidence="1">CGMCC 1.15454</strain>
    </source>
</reference>
<protein>
    <submittedName>
        <fullName evidence="1">Post-transcriptional regulator ComN</fullName>
    </submittedName>
</protein>
<comment type="caution">
    <text evidence="1">The sequence shown here is derived from an EMBL/GenBank/DDBJ whole genome shotgun (WGS) entry which is preliminary data.</text>
</comment>
<keyword evidence="2" id="KW-1185">Reference proteome</keyword>
<dbReference type="InterPro" id="IPR025716">
    <property type="entry name" value="Post-transcriptional_regulator"/>
</dbReference>
<dbReference type="EMBL" id="BMJD01000001">
    <property type="protein sequence ID" value="GGB28466.1"/>
    <property type="molecule type" value="Genomic_DNA"/>
</dbReference>
<reference evidence="1" key="1">
    <citation type="journal article" date="2014" name="Int. J. Syst. Evol. Microbiol.">
        <title>Complete genome sequence of Corynebacterium casei LMG S-19264T (=DSM 44701T), isolated from a smear-ripened cheese.</title>
        <authorList>
            <consortium name="US DOE Joint Genome Institute (JGI-PGF)"/>
            <person name="Walter F."/>
            <person name="Albersmeier A."/>
            <person name="Kalinowski J."/>
            <person name="Ruckert C."/>
        </authorList>
    </citation>
    <scope>NUCLEOTIDE SEQUENCE</scope>
    <source>
        <strain evidence="1">CGMCC 1.15454</strain>
    </source>
</reference>
<dbReference type="RefSeq" id="WP_088050747.1">
    <property type="nucleotide sequence ID" value="NZ_BMJD01000001.1"/>
</dbReference>
<accession>A0A9W5X3S9</accession>
<gene>
    <name evidence="1" type="primary">comN</name>
    <name evidence="1" type="ORF">GCM10011409_02240</name>
</gene>
<evidence type="ECO:0000313" key="1">
    <source>
        <dbReference type="EMBL" id="GGB28466.1"/>
    </source>
</evidence>
<evidence type="ECO:0000313" key="2">
    <source>
        <dbReference type="Proteomes" id="UP000621492"/>
    </source>
</evidence>
<organism evidence="1 2">
    <name type="scientific">Lentibacillus populi</name>
    <dbReference type="NCBI Taxonomy" id="1827502"/>
    <lineage>
        <taxon>Bacteria</taxon>
        <taxon>Bacillati</taxon>
        <taxon>Bacillota</taxon>
        <taxon>Bacilli</taxon>
        <taxon>Bacillales</taxon>
        <taxon>Bacillaceae</taxon>
        <taxon>Lentibacillus</taxon>
    </lineage>
</organism>
<name>A0A9W5X3S9_9BACI</name>